<keyword evidence="6" id="KW-1185">Reference proteome</keyword>
<dbReference type="AlphaFoldDB" id="A0A1U7YXE4"/>
<feature type="domain" description="DUF4005" evidence="5">
    <location>
        <begin position="428"/>
        <end position="492"/>
    </location>
</feature>
<gene>
    <name evidence="7 8" type="primary">LOC104586996</name>
</gene>
<evidence type="ECO:0000313" key="6">
    <source>
        <dbReference type="Proteomes" id="UP000189703"/>
    </source>
</evidence>
<evidence type="ECO:0000313" key="8">
    <source>
        <dbReference type="RefSeq" id="XP_010242711.1"/>
    </source>
</evidence>
<dbReference type="RefSeq" id="XP_010242710.1">
    <property type="nucleotide sequence ID" value="XM_010244408.2"/>
</dbReference>
<dbReference type="Proteomes" id="UP000189703">
    <property type="component" value="Unplaced"/>
</dbReference>
<feature type="compositionally biased region" description="Polar residues" evidence="4">
    <location>
        <begin position="75"/>
        <end position="90"/>
    </location>
</feature>
<feature type="region of interest" description="Disordered" evidence="4">
    <location>
        <begin position="71"/>
        <end position="103"/>
    </location>
</feature>
<dbReference type="PROSITE" id="PS50096">
    <property type="entry name" value="IQ"/>
    <property type="match status" value="1"/>
</dbReference>
<name>A0A1U7YXE4_NELNU</name>
<proteinExistence type="inferred from homology"/>
<protein>
    <submittedName>
        <fullName evidence="7 8">Protein IQ-DOMAIN 14-like</fullName>
    </submittedName>
</protein>
<feature type="compositionally biased region" description="Polar residues" evidence="4">
    <location>
        <begin position="117"/>
        <end position="146"/>
    </location>
</feature>
<organism evidence="6 8">
    <name type="scientific">Nelumbo nucifera</name>
    <name type="common">Sacred lotus</name>
    <dbReference type="NCBI Taxonomy" id="4432"/>
    <lineage>
        <taxon>Eukaryota</taxon>
        <taxon>Viridiplantae</taxon>
        <taxon>Streptophyta</taxon>
        <taxon>Embryophyta</taxon>
        <taxon>Tracheophyta</taxon>
        <taxon>Spermatophyta</taxon>
        <taxon>Magnoliopsida</taxon>
        <taxon>Proteales</taxon>
        <taxon>Nelumbonaceae</taxon>
        <taxon>Nelumbo</taxon>
    </lineage>
</organism>
<evidence type="ECO:0000313" key="7">
    <source>
        <dbReference type="RefSeq" id="XP_010242710.1"/>
    </source>
</evidence>
<feature type="region of interest" description="Disordered" evidence="4">
    <location>
        <begin position="116"/>
        <end position="146"/>
    </location>
</feature>
<accession>A0A1U7YXE4</accession>
<dbReference type="OMA" id="ERMDRTP"/>
<feature type="region of interest" description="Disordered" evidence="4">
    <location>
        <begin position="350"/>
        <end position="426"/>
    </location>
</feature>
<evidence type="ECO:0000256" key="3">
    <source>
        <dbReference type="ARBA" id="ARBA00024378"/>
    </source>
</evidence>
<feature type="compositionally biased region" description="Polar residues" evidence="4">
    <location>
        <begin position="388"/>
        <end position="397"/>
    </location>
</feature>
<dbReference type="Pfam" id="PF13178">
    <property type="entry name" value="DUF4005"/>
    <property type="match status" value="1"/>
</dbReference>
<sequence>MGKKGSWFSAIKRVLVPNSKEKIANGPEKRTVKEKKKWGLGKLRHGDGNSFIPLYREPSSIEKILGDVEREQQKVHQMSSDQQQKFQPSIPSIHPISADPQQKVHVSIPSLPPIAVDQQQKAQTSTPFSQSKSTDQQQKVPPSTATMPSRVVNQHKEIQYNATHPPKNINTSAIKIQTAYRGYMARRSYRALKGLVRLQGVMRGQSVRRQTINAMRCMQLLVRVQTQIQSRRIQMLEIQALERQTLHRSEKDVESSLGRWTLTSETGQQDWDDSLLPKEEIDARFRRKVEAVMKRERAQAYAYSHQLWKAPLKSAHTALMDIRSGGLPWWWNWMERQLPGYQISESQTIPAKNGLTPSKPISEHSPLPQSSNYRQGRFGFENLEALTPRSSKSSMPTRTKLRATLSSQAPQTSSSTPVKHLKRRTSASEVYTLRDDESLTSCPPFSMPNYMAPTISAKAKVRTLSNLKEGSPTPSQEAKRRLSFPLTQSIGSLRWNKGSLFSSKDSMSQRISGKHKSTPSIGNLSVDSTISLPVGVGRKPFK</sequence>
<dbReference type="GO" id="GO:0005516">
    <property type="term" value="F:calmodulin binding"/>
    <property type="evidence" value="ECO:0007669"/>
    <property type="project" value="UniProtKB-KW"/>
</dbReference>
<dbReference type="OrthoDB" id="753382at2759"/>
<dbReference type="InterPro" id="IPR000048">
    <property type="entry name" value="IQ_motif_EF-hand-BS"/>
</dbReference>
<feature type="region of interest" description="Disordered" evidence="4">
    <location>
        <begin position="505"/>
        <end position="524"/>
    </location>
</feature>
<dbReference type="InterPro" id="IPR025064">
    <property type="entry name" value="DUF4005"/>
</dbReference>
<dbReference type="SMART" id="SM00015">
    <property type="entry name" value="IQ"/>
    <property type="match status" value="1"/>
</dbReference>
<dbReference type="CDD" id="cd23767">
    <property type="entry name" value="IQCD"/>
    <property type="match status" value="1"/>
</dbReference>
<evidence type="ECO:0000256" key="1">
    <source>
        <dbReference type="ARBA" id="ARBA00022860"/>
    </source>
</evidence>
<comment type="subunit">
    <text evidence="3">Binds to multiple calmodulin (CaM) in the presence of Ca(2+) and CaM-like proteins.</text>
</comment>
<dbReference type="Gene3D" id="1.20.5.190">
    <property type="match status" value="1"/>
</dbReference>
<reference evidence="7 8" key="1">
    <citation type="submission" date="2025-04" db="UniProtKB">
        <authorList>
            <consortium name="RefSeq"/>
        </authorList>
    </citation>
    <scope>IDENTIFICATION</scope>
</reference>
<evidence type="ECO:0000259" key="5">
    <source>
        <dbReference type="Pfam" id="PF13178"/>
    </source>
</evidence>
<dbReference type="RefSeq" id="XP_010242711.1">
    <property type="nucleotide sequence ID" value="XM_010244409.2"/>
</dbReference>
<dbReference type="eggNOG" id="ENOG502R9C0">
    <property type="taxonomic scope" value="Eukaryota"/>
</dbReference>
<dbReference type="PANTHER" id="PTHR32295:SF113">
    <property type="entry name" value="PROTEIN IQ-DOMAIN 14"/>
    <property type="match status" value="1"/>
</dbReference>
<evidence type="ECO:0000256" key="4">
    <source>
        <dbReference type="SAM" id="MobiDB-lite"/>
    </source>
</evidence>
<keyword evidence="1" id="KW-0112">Calmodulin-binding</keyword>
<dbReference type="GeneID" id="104586996"/>
<dbReference type="PANTHER" id="PTHR32295">
    <property type="entry name" value="IQ-DOMAIN 5-RELATED"/>
    <property type="match status" value="1"/>
</dbReference>
<dbReference type="KEGG" id="nnu:104586996"/>
<dbReference type="Pfam" id="PF00612">
    <property type="entry name" value="IQ"/>
    <property type="match status" value="1"/>
</dbReference>
<feature type="compositionally biased region" description="Low complexity" evidence="4">
    <location>
        <begin position="403"/>
        <end position="417"/>
    </location>
</feature>
<comment type="similarity">
    <text evidence="2">Belongs to the IQD family.</text>
</comment>
<evidence type="ECO:0000256" key="2">
    <source>
        <dbReference type="ARBA" id="ARBA00024341"/>
    </source>
</evidence>